<organism evidence="2">
    <name type="scientific">uncultured Desulfovibrio sp</name>
    <dbReference type="NCBI Taxonomy" id="167968"/>
    <lineage>
        <taxon>Bacteria</taxon>
        <taxon>Pseudomonadati</taxon>
        <taxon>Thermodesulfobacteriota</taxon>
        <taxon>Desulfovibrionia</taxon>
        <taxon>Desulfovibrionales</taxon>
        <taxon>Desulfovibrionaceae</taxon>
        <taxon>Desulfovibrio</taxon>
        <taxon>environmental samples</taxon>
    </lineage>
</organism>
<proteinExistence type="predicted"/>
<dbReference type="RefSeq" id="WP_179980401.1">
    <property type="nucleotide sequence ID" value="NZ_LT608333.1"/>
</dbReference>
<dbReference type="InterPro" id="IPR030888">
    <property type="entry name" value="Put_ccm"/>
</dbReference>
<evidence type="ECO:0000313" key="2">
    <source>
        <dbReference type="EMBL" id="SCM72844.1"/>
    </source>
</evidence>
<keyword evidence="1" id="KW-0472">Membrane</keyword>
<keyword evidence="1" id="KW-0812">Transmembrane</keyword>
<dbReference type="EMBL" id="FMJC01000002">
    <property type="protein sequence ID" value="SCM72844.1"/>
    <property type="molecule type" value="Genomic_DNA"/>
</dbReference>
<evidence type="ECO:0008006" key="3">
    <source>
        <dbReference type="Google" id="ProtNLM"/>
    </source>
</evidence>
<dbReference type="AlphaFoldDB" id="A0A212L5J1"/>
<reference evidence="2" key="1">
    <citation type="submission" date="2016-08" db="EMBL/GenBank/DDBJ databases">
        <authorList>
            <person name="Seilhamer J.J."/>
        </authorList>
    </citation>
    <scope>NUCLEOTIDE SEQUENCE</scope>
    <source>
        <strain evidence="2">86-1</strain>
    </source>
</reference>
<accession>A0A212L5J1</accession>
<feature type="transmembrane region" description="Helical" evidence="1">
    <location>
        <begin position="6"/>
        <end position="27"/>
    </location>
</feature>
<sequence length="45" mass="5075">MDTLTWIIMANAAVWIGLGAYLAFMGARQRALTARLAQWEIINHD</sequence>
<evidence type="ECO:0000256" key="1">
    <source>
        <dbReference type="SAM" id="Phobius"/>
    </source>
</evidence>
<protein>
    <recommendedName>
        <fullName evidence="3">CcmD family protein</fullName>
    </recommendedName>
</protein>
<dbReference type="NCBIfam" id="TIGR04391">
    <property type="entry name" value="CcmD_alt_fam"/>
    <property type="match status" value="1"/>
</dbReference>
<name>A0A212L5J1_9BACT</name>
<gene>
    <name evidence="2" type="ORF">KL86DES1_20872</name>
</gene>
<keyword evidence="1" id="KW-1133">Transmembrane helix</keyword>